<proteinExistence type="predicted"/>
<gene>
    <name evidence="2" type="ORF">MBUL_01322</name>
</gene>
<name>A0A679J6A0_9HYPH</name>
<sequence>MTYPSQGRISQDANREPHDGSGTTVGLDVRRISGALGGITMSAGGAGTTSNTSNGINVEGGALTGLASVLRASVPLWCRA</sequence>
<accession>A0A679J6A0</accession>
<organism evidence="2">
    <name type="scientific">Methylobacterium bullatum</name>
    <dbReference type="NCBI Taxonomy" id="570505"/>
    <lineage>
        <taxon>Bacteria</taxon>
        <taxon>Pseudomonadati</taxon>
        <taxon>Pseudomonadota</taxon>
        <taxon>Alphaproteobacteria</taxon>
        <taxon>Hyphomicrobiales</taxon>
        <taxon>Methylobacteriaceae</taxon>
        <taxon>Methylobacterium</taxon>
    </lineage>
</organism>
<dbReference type="EMBL" id="LR743504">
    <property type="protein sequence ID" value="CAA2101724.1"/>
    <property type="molecule type" value="Genomic_DNA"/>
</dbReference>
<dbReference type="AlphaFoldDB" id="A0A679J6A0"/>
<feature type="region of interest" description="Disordered" evidence="1">
    <location>
        <begin position="1"/>
        <end position="26"/>
    </location>
</feature>
<reference evidence="2" key="1">
    <citation type="submission" date="2019-12" db="EMBL/GenBank/DDBJ databases">
        <authorList>
            <person name="Cremers G."/>
        </authorList>
    </citation>
    <scope>NUCLEOTIDE SEQUENCE</scope>
    <source>
        <strain evidence="2">Mbul1</strain>
    </source>
</reference>
<protein>
    <submittedName>
        <fullName evidence="2">Uncharacterized protein</fullName>
    </submittedName>
</protein>
<evidence type="ECO:0000256" key="1">
    <source>
        <dbReference type="SAM" id="MobiDB-lite"/>
    </source>
</evidence>
<feature type="compositionally biased region" description="Polar residues" evidence="1">
    <location>
        <begin position="1"/>
        <end position="12"/>
    </location>
</feature>
<evidence type="ECO:0000313" key="2">
    <source>
        <dbReference type="EMBL" id="CAA2101724.1"/>
    </source>
</evidence>